<dbReference type="InterPro" id="IPR050103">
    <property type="entry name" value="Class-III_PLP-dep_AT"/>
</dbReference>
<dbReference type="InterPro" id="IPR015422">
    <property type="entry name" value="PyrdxlP-dep_Trfase_small"/>
</dbReference>
<keyword evidence="2 5" id="KW-0028">Amino-acid biosynthesis</keyword>
<comment type="pathway">
    <text evidence="5">Amino-acid biosynthesis; L-arginine biosynthesis; N(2)-acetyl-L-ornithine from L-glutamate: step 4/4.</text>
</comment>
<dbReference type="InterPro" id="IPR015424">
    <property type="entry name" value="PyrdxlP-dep_Trfase"/>
</dbReference>
<dbReference type="GO" id="GO:0042802">
    <property type="term" value="F:identical protein binding"/>
    <property type="evidence" value="ECO:0007669"/>
    <property type="project" value="TreeGrafter"/>
</dbReference>
<feature type="binding site" evidence="5">
    <location>
        <position position="136"/>
    </location>
    <ligand>
        <name>pyridoxal 5'-phosphate</name>
        <dbReference type="ChEBI" id="CHEBI:597326"/>
    </ligand>
</feature>
<comment type="subcellular location">
    <subcellularLocation>
        <location evidence="5">Cytoplasm</location>
    </subcellularLocation>
</comment>
<dbReference type="OrthoDB" id="9801052at2"/>
<dbReference type="CDD" id="cd00610">
    <property type="entry name" value="OAT_like"/>
    <property type="match status" value="1"/>
</dbReference>
<feature type="modified residue" description="N6-(pyridoxal phosphate)lysine" evidence="5">
    <location>
        <position position="250"/>
    </location>
</feature>
<dbReference type="GO" id="GO:0003992">
    <property type="term" value="F:N2-acetyl-L-ornithine:2-oxoglutarate 5-aminotransferase activity"/>
    <property type="evidence" value="ECO:0007669"/>
    <property type="project" value="UniProtKB-UniRule"/>
</dbReference>
<dbReference type="PANTHER" id="PTHR11986:SF79">
    <property type="entry name" value="ACETYLORNITHINE AMINOTRANSFERASE, MITOCHONDRIAL"/>
    <property type="match status" value="1"/>
</dbReference>
<dbReference type="InterPro" id="IPR015421">
    <property type="entry name" value="PyrdxlP-dep_Trfase_major"/>
</dbReference>
<dbReference type="NCBIfam" id="TIGR00707">
    <property type="entry name" value="argD"/>
    <property type="match status" value="1"/>
</dbReference>
<comment type="catalytic activity">
    <reaction evidence="5">
        <text>N(2)-acetyl-L-ornithine + 2-oxoglutarate = N-acetyl-L-glutamate 5-semialdehyde + L-glutamate</text>
        <dbReference type="Rhea" id="RHEA:18049"/>
        <dbReference type="ChEBI" id="CHEBI:16810"/>
        <dbReference type="ChEBI" id="CHEBI:29123"/>
        <dbReference type="ChEBI" id="CHEBI:29985"/>
        <dbReference type="ChEBI" id="CHEBI:57805"/>
        <dbReference type="EC" id="2.6.1.11"/>
    </reaction>
</comment>
<dbReference type="GO" id="GO:0005737">
    <property type="term" value="C:cytoplasm"/>
    <property type="evidence" value="ECO:0007669"/>
    <property type="project" value="UniProtKB-SubCell"/>
</dbReference>
<dbReference type="SUPFAM" id="SSF53383">
    <property type="entry name" value="PLP-dependent transferases"/>
    <property type="match status" value="1"/>
</dbReference>
<dbReference type="EMBL" id="MKIE01000003">
    <property type="protein sequence ID" value="OHW62535.1"/>
    <property type="molecule type" value="Genomic_DNA"/>
</dbReference>
<dbReference type="STRING" id="39480.EUAN_11000"/>
<dbReference type="Proteomes" id="UP000180254">
    <property type="component" value="Unassembled WGS sequence"/>
</dbReference>
<evidence type="ECO:0000256" key="1">
    <source>
        <dbReference type="ARBA" id="ARBA00022576"/>
    </source>
</evidence>
<comment type="caution">
    <text evidence="6">The sequence shown here is derived from an EMBL/GenBank/DDBJ whole genome shotgun (WGS) entry which is preliminary data.</text>
</comment>
<dbReference type="HAMAP" id="MF_01107">
    <property type="entry name" value="ArgD_aminotrans_3"/>
    <property type="match status" value="1"/>
</dbReference>
<proteinExistence type="inferred from homology"/>
<evidence type="ECO:0000256" key="5">
    <source>
        <dbReference type="HAMAP-Rule" id="MF_01107"/>
    </source>
</evidence>
<dbReference type="RefSeq" id="WP_071062487.1">
    <property type="nucleotide sequence ID" value="NZ_MKIE01000003.1"/>
</dbReference>
<reference evidence="6 7" key="1">
    <citation type="submission" date="2016-09" db="EMBL/GenBank/DDBJ databases">
        <title>Genome sequence of Eubacterium angustum.</title>
        <authorList>
            <person name="Poehlein A."/>
            <person name="Daniel R."/>
        </authorList>
    </citation>
    <scope>NUCLEOTIDE SEQUENCE [LARGE SCALE GENOMIC DNA]</scope>
    <source>
        <strain evidence="6 7">DSM 1989</strain>
    </source>
</reference>
<feature type="binding site" evidence="5">
    <location>
        <begin position="103"/>
        <end position="104"/>
    </location>
    <ligand>
        <name>pyridoxal 5'-phosphate</name>
        <dbReference type="ChEBI" id="CHEBI:597326"/>
    </ligand>
</feature>
<comment type="subunit">
    <text evidence="5">Homodimer.</text>
</comment>
<comment type="miscellaneous">
    <text evidence="5">May also have succinyldiaminopimelate aminotransferase activity, thus carrying out the corresponding step in lysine biosynthesis.</text>
</comment>
<dbReference type="Pfam" id="PF00202">
    <property type="entry name" value="Aminotran_3"/>
    <property type="match status" value="1"/>
</dbReference>
<sequence>MKEIIESGKNVIMNTYASFPIVLDRGEGCYVYDTDGKEYLDFVAGIAVNTLGYNNKKLEENIVAQFRKLHHCSNLYWTEPTIALAEKLTQNSAFDKVFFCNSGTEAIEAGLKLSRKYGNMKHGEERYEIITMENSFHGRTFGSVTATGQTKYQKGFGPLLPGVSHVKYNSIEDLKRAVTDKTCAIVVEAIQGEGGVCPAEQEFLENIRDICDEKDIVLVFDEVQTGIGRTGKLFAYEMYGVEPDIICMAKGLAGGIPMGAMMAKDRIASAFEPGNHASTFGGNPLACSAALTVLDELLENGLMENVKVLGERLKKGLEALKEKYSVVEDVRGMGLMQGIAVKPELVKGIVASAIENGLLLVGAGANVIRFVPPLVVGEAEIDKALEIMEKAIAENSK</sequence>
<dbReference type="UniPathway" id="UPA00068">
    <property type="reaction ID" value="UER00109"/>
</dbReference>
<keyword evidence="7" id="KW-1185">Reference proteome</keyword>
<dbReference type="Gene3D" id="3.90.1150.10">
    <property type="entry name" value="Aspartate Aminotransferase, domain 1"/>
    <property type="match status" value="1"/>
</dbReference>
<gene>
    <name evidence="5 6" type="primary">argD</name>
    <name evidence="6" type="ORF">EUAN_11000</name>
</gene>
<dbReference type="FunFam" id="3.40.640.10:FF:000004">
    <property type="entry name" value="Acetylornithine aminotransferase"/>
    <property type="match status" value="1"/>
</dbReference>
<dbReference type="PIRSF" id="PIRSF000521">
    <property type="entry name" value="Transaminase_4ab_Lys_Orn"/>
    <property type="match status" value="1"/>
</dbReference>
<dbReference type="PROSITE" id="PS00600">
    <property type="entry name" value="AA_TRANSFER_CLASS_3"/>
    <property type="match status" value="1"/>
</dbReference>
<organism evidence="6 7">
    <name type="scientific">Andreesenia angusta</name>
    <dbReference type="NCBI Taxonomy" id="39480"/>
    <lineage>
        <taxon>Bacteria</taxon>
        <taxon>Bacillati</taxon>
        <taxon>Bacillota</taxon>
        <taxon>Tissierellia</taxon>
        <taxon>Tissierellales</taxon>
        <taxon>Gottschalkiaceae</taxon>
        <taxon>Andreesenia</taxon>
    </lineage>
</organism>
<keyword evidence="5" id="KW-0055">Arginine biosynthesis</keyword>
<dbReference type="GO" id="GO:0006526">
    <property type="term" value="P:L-arginine biosynthetic process"/>
    <property type="evidence" value="ECO:0007669"/>
    <property type="project" value="UniProtKB-UniRule"/>
</dbReference>
<dbReference type="InterPro" id="IPR004636">
    <property type="entry name" value="AcOrn/SuccOrn_fam"/>
</dbReference>
<name>A0A1S1V7Y5_9FIRM</name>
<keyword evidence="1 5" id="KW-0032">Aminotransferase</keyword>
<comment type="similarity">
    <text evidence="5">Belongs to the class-III pyridoxal-phosphate-dependent aminotransferase family. ArgD subfamily.</text>
</comment>
<comment type="cofactor">
    <cofactor evidence="5">
        <name>pyridoxal 5'-phosphate</name>
        <dbReference type="ChEBI" id="CHEBI:597326"/>
    </cofactor>
    <text evidence="5">Binds 1 pyridoxal phosphate per subunit.</text>
</comment>
<feature type="binding site" evidence="5">
    <location>
        <position position="278"/>
    </location>
    <ligand>
        <name>N(2)-acetyl-L-ornithine</name>
        <dbReference type="ChEBI" id="CHEBI:57805"/>
    </ligand>
</feature>
<accession>A0A1S1V7Y5</accession>
<evidence type="ECO:0000313" key="7">
    <source>
        <dbReference type="Proteomes" id="UP000180254"/>
    </source>
</evidence>
<keyword evidence="4 5" id="KW-0663">Pyridoxal phosphate</keyword>
<keyword evidence="3 5" id="KW-0808">Transferase</keyword>
<feature type="binding site" evidence="5">
    <location>
        <position position="279"/>
    </location>
    <ligand>
        <name>pyridoxal 5'-phosphate</name>
        <dbReference type="ChEBI" id="CHEBI:597326"/>
    </ligand>
</feature>
<dbReference type="NCBIfam" id="NF002874">
    <property type="entry name" value="PRK03244.1"/>
    <property type="match status" value="1"/>
</dbReference>
<evidence type="ECO:0000256" key="2">
    <source>
        <dbReference type="ARBA" id="ARBA00022605"/>
    </source>
</evidence>
<evidence type="ECO:0000256" key="3">
    <source>
        <dbReference type="ARBA" id="ARBA00022679"/>
    </source>
</evidence>
<dbReference type="PANTHER" id="PTHR11986">
    <property type="entry name" value="AMINOTRANSFERASE CLASS III"/>
    <property type="match status" value="1"/>
</dbReference>
<dbReference type="NCBIfam" id="NF002325">
    <property type="entry name" value="PRK01278.1"/>
    <property type="match status" value="1"/>
</dbReference>
<dbReference type="AlphaFoldDB" id="A0A1S1V7Y5"/>
<protein>
    <recommendedName>
        <fullName evidence="5">Acetylornithine aminotransferase</fullName>
        <shortName evidence="5">ACOAT</shortName>
        <ecNumber evidence="5">2.6.1.11</ecNumber>
    </recommendedName>
</protein>
<dbReference type="GO" id="GO:0030170">
    <property type="term" value="F:pyridoxal phosphate binding"/>
    <property type="evidence" value="ECO:0007669"/>
    <property type="project" value="InterPro"/>
</dbReference>
<feature type="binding site" evidence="5">
    <location>
        <begin position="221"/>
        <end position="224"/>
    </location>
    <ligand>
        <name>pyridoxal 5'-phosphate</name>
        <dbReference type="ChEBI" id="CHEBI:597326"/>
    </ligand>
</feature>
<keyword evidence="5" id="KW-0963">Cytoplasm</keyword>
<evidence type="ECO:0000313" key="6">
    <source>
        <dbReference type="EMBL" id="OHW62535.1"/>
    </source>
</evidence>
<evidence type="ECO:0000256" key="4">
    <source>
        <dbReference type="ARBA" id="ARBA00022898"/>
    </source>
</evidence>
<feature type="binding site" evidence="5">
    <location>
        <position position="139"/>
    </location>
    <ligand>
        <name>N(2)-acetyl-L-ornithine</name>
        <dbReference type="ChEBI" id="CHEBI:57805"/>
    </ligand>
</feature>
<dbReference type="Gene3D" id="3.40.640.10">
    <property type="entry name" value="Type I PLP-dependent aspartate aminotransferase-like (Major domain)"/>
    <property type="match status" value="1"/>
</dbReference>
<dbReference type="InterPro" id="IPR005814">
    <property type="entry name" value="Aminotrans_3"/>
</dbReference>
<dbReference type="InterPro" id="IPR049704">
    <property type="entry name" value="Aminotrans_3_PPA_site"/>
</dbReference>
<dbReference type="EC" id="2.6.1.11" evidence="5"/>